<proteinExistence type="inferred from homology"/>
<feature type="non-terminal residue" evidence="7">
    <location>
        <position position="1"/>
    </location>
</feature>
<keyword evidence="2 3" id="KW-0067">ATP-binding</keyword>
<keyword evidence="8" id="KW-1185">Reference proteome</keyword>
<dbReference type="InterPro" id="IPR008271">
    <property type="entry name" value="Ser/Thr_kinase_AS"/>
</dbReference>
<dbReference type="PROSITE" id="PS50011">
    <property type="entry name" value="PROTEIN_KINASE_DOM"/>
    <property type="match status" value="1"/>
</dbReference>
<feature type="region of interest" description="Disordered" evidence="5">
    <location>
        <begin position="264"/>
        <end position="291"/>
    </location>
</feature>
<name>A0A8X7WYV0_POLSE</name>
<feature type="region of interest" description="Disordered" evidence="5">
    <location>
        <begin position="176"/>
        <end position="200"/>
    </location>
</feature>
<keyword evidence="4" id="KW-0723">Serine/threonine-protein kinase</keyword>
<dbReference type="InterPro" id="IPR011009">
    <property type="entry name" value="Kinase-like_dom_sf"/>
</dbReference>
<comment type="similarity">
    <text evidence="4">Belongs to the protein kinase superfamily.</text>
</comment>
<dbReference type="InterPro" id="IPR017441">
    <property type="entry name" value="Protein_kinase_ATP_BS"/>
</dbReference>
<dbReference type="PANTHER" id="PTHR24359:SF34">
    <property type="entry name" value="PROTEIN KINASE DOMAIN-CONTAINING PROTEIN"/>
    <property type="match status" value="1"/>
</dbReference>
<dbReference type="PROSITE" id="PS00108">
    <property type="entry name" value="PROTEIN_KINASE_ST"/>
    <property type="match status" value="1"/>
</dbReference>
<gene>
    <name evidence="7" type="primary">Sbk1_2</name>
    <name evidence="7" type="ORF">GTO96_0011843</name>
</gene>
<feature type="domain" description="Protein kinase" evidence="6">
    <location>
        <begin position="26"/>
        <end position="333"/>
    </location>
</feature>
<feature type="binding site" evidence="3">
    <location>
        <position position="55"/>
    </location>
    <ligand>
        <name>ATP</name>
        <dbReference type="ChEBI" id="CHEBI:30616"/>
    </ligand>
</feature>
<dbReference type="Pfam" id="PF00069">
    <property type="entry name" value="Pkinase"/>
    <property type="match status" value="1"/>
</dbReference>
<dbReference type="EMBL" id="JAATIS010008546">
    <property type="protein sequence ID" value="KAG2457849.1"/>
    <property type="molecule type" value="Genomic_DNA"/>
</dbReference>
<evidence type="ECO:0000313" key="8">
    <source>
        <dbReference type="Proteomes" id="UP000886611"/>
    </source>
</evidence>
<evidence type="ECO:0000256" key="4">
    <source>
        <dbReference type="RuleBase" id="RU000304"/>
    </source>
</evidence>
<protein>
    <submittedName>
        <fullName evidence="7">SBK1 kinase</fullName>
    </submittedName>
</protein>
<dbReference type="Proteomes" id="UP000886611">
    <property type="component" value="Unassembled WGS sequence"/>
</dbReference>
<dbReference type="PANTHER" id="PTHR24359">
    <property type="entry name" value="SERINE/THREONINE-PROTEIN KINASE SBK1"/>
    <property type="match status" value="1"/>
</dbReference>
<evidence type="ECO:0000259" key="6">
    <source>
        <dbReference type="PROSITE" id="PS50011"/>
    </source>
</evidence>
<dbReference type="Gene3D" id="1.10.510.10">
    <property type="entry name" value="Transferase(Phosphotransferase) domain 1"/>
    <property type="match status" value="1"/>
</dbReference>
<keyword evidence="7" id="KW-0418">Kinase</keyword>
<dbReference type="AlphaFoldDB" id="A0A8X7WYV0"/>
<dbReference type="PROSITE" id="PS00107">
    <property type="entry name" value="PROTEIN_KINASE_ATP"/>
    <property type="match status" value="1"/>
</dbReference>
<keyword evidence="7" id="KW-0808">Transferase</keyword>
<feature type="non-terminal residue" evidence="7">
    <location>
        <position position="375"/>
    </location>
</feature>
<evidence type="ECO:0000256" key="1">
    <source>
        <dbReference type="ARBA" id="ARBA00022741"/>
    </source>
</evidence>
<comment type="caution">
    <text evidence="7">The sequence shown here is derived from an EMBL/GenBank/DDBJ whole genome shotgun (WGS) entry which is preliminary data.</text>
</comment>
<reference evidence="7 8" key="1">
    <citation type="journal article" date="2021" name="Cell">
        <title>Tracing the genetic footprints of vertebrate landing in non-teleost ray-finned fishes.</title>
        <authorList>
            <person name="Bi X."/>
            <person name="Wang K."/>
            <person name="Yang L."/>
            <person name="Pan H."/>
            <person name="Jiang H."/>
            <person name="Wei Q."/>
            <person name="Fang M."/>
            <person name="Yu H."/>
            <person name="Zhu C."/>
            <person name="Cai Y."/>
            <person name="He Y."/>
            <person name="Gan X."/>
            <person name="Zeng H."/>
            <person name="Yu D."/>
            <person name="Zhu Y."/>
            <person name="Jiang H."/>
            <person name="Qiu Q."/>
            <person name="Yang H."/>
            <person name="Zhang Y.E."/>
            <person name="Wang W."/>
            <person name="Zhu M."/>
            <person name="He S."/>
            <person name="Zhang G."/>
        </authorList>
    </citation>
    <scope>NUCLEOTIDE SEQUENCE [LARGE SCALE GENOMIC DNA]</scope>
    <source>
        <strain evidence="7">Bchr_013</strain>
    </source>
</reference>
<evidence type="ECO:0000256" key="3">
    <source>
        <dbReference type="PROSITE-ProRule" id="PRU10141"/>
    </source>
</evidence>
<dbReference type="SMART" id="SM00220">
    <property type="entry name" value="S_TKc"/>
    <property type="match status" value="1"/>
</dbReference>
<dbReference type="OrthoDB" id="6513151at2759"/>
<dbReference type="SUPFAM" id="SSF56112">
    <property type="entry name" value="Protein kinase-like (PK-like)"/>
    <property type="match status" value="1"/>
</dbReference>
<dbReference type="Gene3D" id="3.30.200.20">
    <property type="entry name" value="Phosphorylase Kinase, domain 1"/>
    <property type="match status" value="1"/>
</dbReference>
<keyword evidence="1 3" id="KW-0547">Nucleotide-binding</keyword>
<sequence>MTSLLLDEMCHLTAQSLSTFEVSDHFRVIKQLGQGSYGKVMLAVHKGKGTPMALKLFRKSNTSKLSFLREYTISLCLSSHPCIIGVFGIVFQSLRLYGFAQEVAIHGDLFEIIVPQVGVPETCARKVLVQLIQALDFLHGKGLVHRDVKPENILVCVPDCSQVKLSDFGLTKPRGSRIHGTSGPVPYSAPELTVSEEEEKEQHGKTPCLLAEPSLDCWALGVLLFCILTGNFPWEKTSCSDPLYREYKTWFDSQEVHQVDPLADHTEAGGSSNPSNRAGDDGGQEEQTRMKAPTQFSSFTTLALSLFKGLLTPDAKARAAPKEVLQYFGGAWVKDKAKEGMELGTKTQSRNSEVAECRPSSFSCAVETGQKWTQL</sequence>
<evidence type="ECO:0000256" key="5">
    <source>
        <dbReference type="SAM" id="MobiDB-lite"/>
    </source>
</evidence>
<evidence type="ECO:0000313" key="7">
    <source>
        <dbReference type="EMBL" id="KAG2457849.1"/>
    </source>
</evidence>
<evidence type="ECO:0000256" key="2">
    <source>
        <dbReference type="ARBA" id="ARBA00022840"/>
    </source>
</evidence>
<organism evidence="7 8">
    <name type="scientific">Polypterus senegalus</name>
    <name type="common">Senegal bichir</name>
    <dbReference type="NCBI Taxonomy" id="55291"/>
    <lineage>
        <taxon>Eukaryota</taxon>
        <taxon>Metazoa</taxon>
        <taxon>Chordata</taxon>
        <taxon>Craniata</taxon>
        <taxon>Vertebrata</taxon>
        <taxon>Euteleostomi</taxon>
        <taxon>Actinopterygii</taxon>
        <taxon>Polypteriformes</taxon>
        <taxon>Polypteridae</taxon>
        <taxon>Polypterus</taxon>
    </lineage>
</organism>
<accession>A0A8X7WYV0</accession>
<dbReference type="GO" id="GO:0004674">
    <property type="term" value="F:protein serine/threonine kinase activity"/>
    <property type="evidence" value="ECO:0007669"/>
    <property type="project" value="UniProtKB-KW"/>
</dbReference>
<dbReference type="InterPro" id="IPR000719">
    <property type="entry name" value="Prot_kinase_dom"/>
</dbReference>
<dbReference type="GO" id="GO:0005524">
    <property type="term" value="F:ATP binding"/>
    <property type="evidence" value="ECO:0007669"/>
    <property type="project" value="UniProtKB-UniRule"/>
</dbReference>